<name>A0ABN1Q8U9_9ACTN</name>
<organism evidence="1 2">
    <name type="scientific">Kribbella koreensis</name>
    <dbReference type="NCBI Taxonomy" id="57909"/>
    <lineage>
        <taxon>Bacteria</taxon>
        <taxon>Bacillati</taxon>
        <taxon>Actinomycetota</taxon>
        <taxon>Actinomycetes</taxon>
        <taxon>Propionibacteriales</taxon>
        <taxon>Kribbellaceae</taxon>
        <taxon>Kribbella</taxon>
    </lineage>
</organism>
<dbReference type="RefSeq" id="WP_343968945.1">
    <property type="nucleotide sequence ID" value="NZ_BAAAHK010000007.1"/>
</dbReference>
<reference evidence="1 2" key="1">
    <citation type="journal article" date="2019" name="Int. J. Syst. Evol. Microbiol.">
        <title>The Global Catalogue of Microorganisms (GCM) 10K type strain sequencing project: providing services to taxonomists for standard genome sequencing and annotation.</title>
        <authorList>
            <consortium name="The Broad Institute Genomics Platform"/>
            <consortium name="The Broad Institute Genome Sequencing Center for Infectious Disease"/>
            <person name="Wu L."/>
            <person name="Ma J."/>
        </authorList>
    </citation>
    <scope>NUCLEOTIDE SEQUENCE [LARGE SCALE GENOMIC DNA]</scope>
    <source>
        <strain evidence="1 2">JCM 10977</strain>
    </source>
</reference>
<keyword evidence="2" id="KW-1185">Reference proteome</keyword>
<gene>
    <name evidence="1" type="ORF">GCM10009554_28790</name>
</gene>
<dbReference type="EMBL" id="BAAAHK010000007">
    <property type="protein sequence ID" value="GAA0939221.1"/>
    <property type="molecule type" value="Genomic_DNA"/>
</dbReference>
<dbReference type="Proteomes" id="UP001500542">
    <property type="component" value="Unassembled WGS sequence"/>
</dbReference>
<sequence>MRNRSQLVRRVVAVVGGLGLAAGAVGVAGALQANASTTGQNTVAAQPVVAKKITIATNGTYVPLWAKVTLSGKTTGIKANSVVQVQRLEGTKWVNFPATTKVTSKATYAVKVASGRAGVNKFRVVSSSTISPVVSITFAK</sequence>
<evidence type="ECO:0000313" key="1">
    <source>
        <dbReference type="EMBL" id="GAA0939221.1"/>
    </source>
</evidence>
<protein>
    <submittedName>
        <fullName evidence="1">Uncharacterized protein</fullName>
    </submittedName>
</protein>
<accession>A0ABN1Q8U9</accession>
<proteinExistence type="predicted"/>
<comment type="caution">
    <text evidence="1">The sequence shown here is derived from an EMBL/GenBank/DDBJ whole genome shotgun (WGS) entry which is preliminary data.</text>
</comment>
<evidence type="ECO:0000313" key="2">
    <source>
        <dbReference type="Proteomes" id="UP001500542"/>
    </source>
</evidence>